<proteinExistence type="predicted"/>
<name>A0A0R1QHF5_9LACO</name>
<dbReference type="PROSITE" id="PS01124">
    <property type="entry name" value="HTH_ARAC_FAMILY_2"/>
    <property type="match status" value="1"/>
</dbReference>
<dbReference type="SUPFAM" id="SSF46689">
    <property type="entry name" value="Homeodomain-like"/>
    <property type="match status" value="1"/>
</dbReference>
<keyword evidence="1" id="KW-0805">Transcription regulation</keyword>
<dbReference type="GO" id="GO:0003700">
    <property type="term" value="F:DNA-binding transcription factor activity"/>
    <property type="evidence" value="ECO:0007669"/>
    <property type="project" value="InterPro"/>
</dbReference>
<accession>A0A0R1QHF5</accession>
<evidence type="ECO:0000259" key="3">
    <source>
        <dbReference type="PROSITE" id="PS01124"/>
    </source>
</evidence>
<evidence type="ECO:0000256" key="1">
    <source>
        <dbReference type="ARBA" id="ARBA00023015"/>
    </source>
</evidence>
<dbReference type="OrthoDB" id="183331at2"/>
<feature type="domain" description="HTH araC/xylS-type" evidence="3">
    <location>
        <begin position="153"/>
        <end position="204"/>
    </location>
</feature>
<dbReference type="Gene3D" id="1.10.10.60">
    <property type="entry name" value="Homeodomain-like"/>
    <property type="match status" value="1"/>
</dbReference>
<organism evidence="4 5">
    <name type="scientific">Lacticaseibacillus manihotivorans DSM 13343 = JCM 12514</name>
    <dbReference type="NCBI Taxonomy" id="1423769"/>
    <lineage>
        <taxon>Bacteria</taxon>
        <taxon>Bacillati</taxon>
        <taxon>Bacillota</taxon>
        <taxon>Bacilli</taxon>
        <taxon>Lactobacillales</taxon>
        <taxon>Lactobacillaceae</taxon>
        <taxon>Lacticaseibacillus</taxon>
    </lineage>
</organism>
<gene>
    <name evidence="4" type="ORF">FD01_GL002206</name>
</gene>
<dbReference type="RefSeq" id="WP_056964743.1">
    <property type="nucleotide sequence ID" value="NZ_AZEU01000253.1"/>
</dbReference>
<dbReference type="InterPro" id="IPR018060">
    <property type="entry name" value="HTH_AraC"/>
</dbReference>
<reference evidence="4 5" key="1">
    <citation type="journal article" date="2015" name="Genome Announc.">
        <title>Expanding the biotechnology potential of lactobacilli through comparative genomics of 213 strains and associated genera.</title>
        <authorList>
            <person name="Sun Z."/>
            <person name="Harris H.M."/>
            <person name="McCann A."/>
            <person name="Guo C."/>
            <person name="Argimon S."/>
            <person name="Zhang W."/>
            <person name="Yang X."/>
            <person name="Jeffery I.B."/>
            <person name="Cooney J.C."/>
            <person name="Kagawa T.F."/>
            <person name="Liu W."/>
            <person name="Song Y."/>
            <person name="Salvetti E."/>
            <person name="Wrobel A."/>
            <person name="Rasinkangas P."/>
            <person name="Parkhill J."/>
            <person name="Rea M.C."/>
            <person name="O'Sullivan O."/>
            <person name="Ritari J."/>
            <person name="Douillard F.P."/>
            <person name="Paul Ross R."/>
            <person name="Yang R."/>
            <person name="Briner A.E."/>
            <person name="Felis G.E."/>
            <person name="de Vos W.M."/>
            <person name="Barrangou R."/>
            <person name="Klaenhammer T.R."/>
            <person name="Caufield P.W."/>
            <person name="Cui Y."/>
            <person name="Zhang H."/>
            <person name="O'Toole P.W."/>
        </authorList>
    </citation>
    <scope>NUCLEOTIDE SEQUENCE [LARGE SCALE GENOMIC DNA]</scope>
    <source>
        <strain evidence="4 5">DSM 13343</strain>
    </source>
</reference>
<keyword evidence="2" id="KW-0804">Transcription</keyword>
<sequence>MLKTTINAYTYWNAKPKFLLDSDTEHLWVMYVIESGACDYSIAGQKGQAVRGDILVCPPGVPFARRVESPLSFHFFRFALNNDMIPPTQLIGQRLQADSRIFDDCNLIHRYEFDYATSTDAIKDHLLTDIFFSVLYRKDVHCDDLTRTNPDIAGVIHYIDENYAKSMRLTDLARRANLSPEYLSRKFHDSTQQWPRMFRAQHIL</sequence>
<protein>
    <recommendedName>
        <fullName evidence="3">HTH araC/xylS-type domain-containing protein</fullName>
    </recommendedName>
</protein>
<dbReference type="EMBL" id="AZEU01000253">
    <property type="protein sequence ID" value="KRL41218.1"/>
    <property type="molecule type" value="Genomic_DNA"/>
</dbReference>
<dbReference type="AlphaFoldDB" id="A0A0R1QHF5"/>
<comment type="caution">
    <text evidence="4">The sequence shown here is derived from an EMBL/GenBank/DDBJ whole genome shotgun (WGS) entry which is preliminary data.</text>
</comment>
<evidence type="ECO:0000313" key="5">
    <source>
        <dbReference type="Proteomes" id="UP000051790"/>
    </source>
</evidence>
<dbReference type="GO" id="GO:0043565">
    <property type="term" value="F:sequence-specific DNA binding"/>
    <property type="evidence" value="ECO:0007669"/>
    <property type="project" value="InterPro"/>
</dbReference>
<dbReference type="Proteomes" id="UP000051790">
    <property type="component" value="Unassembled WGS sequence"/>
</dbReference>
<evidence type="ECO:0000313" key="4">
    <source>
        <dbReference type="EMBL" id="KRL41218.1"/>
    </source>
</evidence>
<keyword evidence="5" id="KW-1185">Reference proteome</keyword>
<dbReference type="InterPro" id="IPR009057">
    <property type="entry name" value="Homeodomain-like_sf"/>
</dbReference>
<dbReference type="PATRIC" id="fig|1423769.4.peg.2374"/>
<evidence type="ECO:0000256" key="2">
    <source>
        <dbReference type="ARBA" id="ARBA00023163"/>
    </source>
</evidence>